<gene>
    <name evidence="2" type="ORF">AVDCRST_MAG85-1846</name>
</gene>
<feature type="compositionally biased region" description="Low complexity" evidence="1">
    <location>
        <begin position="167"/>
        <end position="176"/>
    </location>
</feature>
<feature type="region of interest" description="Disordered" evidence="1">
    <location>
        <begin position="1"/>
        <end position="246"/>
    </location>
</feature>
<dbReference type="EMBL" id="CADCVT010000201">
    <property type="protein sequence ID" value="CAA9502369.1"/>
    <property type="molecule type" value="Genomic_DNA"/>
</dbReference>
<feature type="compositionally biased region" description="Basic residues" evidence="1">
    <location>
        <begin position="80"/>
        <end position="91"/>
    </location>
</feature>
<sequence length="246" mass="27747">ARRHHPVHRGPLGAARRRGRPSGHERRAARPRRGTVAARVRDGLAWGARGAGDRRVGGARGPRAQLARDGHRRADAGGRGARRPRRRRRGAARGAGRGGVRPPDEPRDTRAERADRARLDRRPRPPLHQELRRRDRPVGLEGRAADHPLVLPPRRHGGRAARRLRCARPPAAQGQPRDPRPRRHRLRGRPADDVDQPRDRHRLRDRRQAPAVVARGRRPAARPRRHRGDDDRAARRRAQGTAARSL</sequence>
<protein>
    <submittedName>
        <fullName evidence="2">Uncharacterized protein</fullName>
    </submittedName>
</protein>
<proteinExistence type="predicted"/>
<feature type="compositionally biased region" description="Basic residues" evidence="1">
    <location>
        <begin position="215"/>
        <end position="226"/>
    </location>
</feature>
<feature type="non-terminal residue" evidence="2">
    <location>
        <position position="1"/>
    </location>
</feature>
<accession>A0A6J4SLJ0</accession>
<reference evidence="2" key="1">
    <citation type="submission" date="2020-02" db="EMBL/GenBank/DDBJ databases">
        <authorList>
            <person name="Meier V. D."/>
        </authorList>
    </citation>
    <scope>NUCLEOTIDE SEQUENCE</scope>
    <source>
        <strain evidence="2">AVDCRST_MAG85</strain>
    </source>
</reference>
<evidence type="ECO:0000313" key="2">
    <source>
        <dbReference type="EMBL" id="CAA9502369.1"/>
    </source>
</evidence>
<feature type="compositionally biased region" description="Basic and acidic residues" evidence="1">
    <location>
        <begin position="189"/>
        <end position="198"/>
    </location>
</feature>
<dbReference type="AlphaFoldDB" id="A0A6J4SLJ0"/>
<organism evidence="2">
    <name type="scientific">uncultured Solirubrobacteraceae bacterium</name>
    <dbReference type="NCBI Taxonomy" id="1162706"/>
    <lineage>
        <taxon>Bacteria</taxon>
        <taxon>Bacillati</taxon>
        <taxon>Actinomycetota</taxon>
        <taxon>Thermoleophilia</taxon>
        <taxon>Solirubrobacterales</taxon>
        <taxon>Solirubrobacteraceae</taxon>
        <taxon>environmental samples</taxon>
    </lineage>
</organism>
<evidence type="ECO:0000256" key="1">
    <source>
        <dbReference type="SAM" id="MobiDB-lite"/>
    </source>
</evidence>
<name>A0A6J4SLJ0_9ACTN</name>
<feature type="compositionally biased region" description="Basic and acidic residues" evidence="1">
    <location>
        <begin position="66"/>
        <end position="76"/>
    </location>
</feature>
<feature type="non-terminal residue" evidence="2">
    <location>
        <position position="246"/>
    </location>
</feature>
<feature type="compositionally biased region" description="Basic residues" evidence="1">
    <location>
        <begin position="153"/>
        <end position="166"/>
    </location>
</feature>
<feature type="compositionally biased region" description="Basic and acidic residues" evidence="1">
    <location>
        <begin position="102"/>
        <end position="146"/>
    </location>
</feature>